<dbReference type="PANTHER" id="PTHR43646:SF2">
    <property type="entry name" value="GLYCOSYLTRANSFERASE 2-LIKE DOMAIN-CONTAINING PROTEIN"/>
    <property type="match status" value="1"/>
</dbReference>
<dbReference type="Pfam" id="PF00535">
    <property type="entry name" value="Glycos_transf_2"/>
    <property type="match status" value="1"/>
</dbReference>
<evidence type="ECO:0000313" key="7">
    <source>
        <dbReference type="EMBL" id="ADV81575.1"/>
    </source>
</evidence>
<dbReference type="Gene3D" id="3.90.550.10">
    <property type="entry name" value="Spore Coat Polysaccharide Biosynthesis Protein SpsA, Chain A"/>
    <property type="match status" value="1"/>
</dbReference>
<dbReference type="STRING" id="401053.AciPR4_0742"/>
<dbReference type="AlphaFoldDB" id="E8V6B0"/>
<keyword evidence="8" id="KW-1185">Reference proteome</keyword>
<keyword evidence="2" id="KW-1003">Cell membrane</keyword>
<feature type="domain" description="Glycosyltransferase 2-like" evidence="6">
    <location>
        <begin position="10"/>
        <end position="124"/>
    </location>
</feature>
<dbReference type="EMBL" id="CP002467">
    <property type="protein sequence ID" value="ADV81575.1"/>
    <property type="molecule type" value="Genomic_DNA"/>
</dbReference>
<evidence type="ECO:0000256" key="1">
    <source>
        <dbReference type="ARBA" id="ARBA00004236"/>
    </source>
</evidence>
<evidence type="ECO:0000256" key="5">
    <source>
        <dbReference type="ARBA" id="ARBA00023136"/>
    </source>
</evidence>
<protein>
    <submittedName>
        <fullName evidence="7">Glycosyl transferase family 2</fullName>
    </submittedName>
</protein>
<reference evidence="7 8" key="1">
    <citation type="journal article" date="2012" name="Stand. Genomic Sci.">
        <title>Complete genome sequence of Terriglobus saanensis type strain SP1PR4(T), an Acidobacteria from tundra soil.</title>
        <authorList>
            <person name="Rawat S.R."/>
            <person name="Mannisto M.K."/>
            <person name="Starovoytov V."/>
            <person name="Goodwin L."/>
            <person name="Nolan M."/>
            <person name="Hauser L."/>
            <person name="Land M."/>
            <person name="Davenport K.W."/>
            <person name="Woyke T."/>
            <person name="Haggblom M.M."/>
        </authorList>
    </citation>
    <scope>NUCLEOTIDE SEQUENCE</scope>
    <source>
        <strain evidence="8">ATCC BAA-1853 / DSM 23119 / SP1PR4</strain>
    </source>
</reference>
<dbReference type="InterPro" id="IPR029044">
    <property type="entry name" value="Nucleotide-diphossugar_trans"/>
</dbReference>
<evidence type="ECO:0000259" key="6">
    <source>
        <dbReference type="Pfam" id="PF00535"/>
    </source>
</evidence>
<comment type="subcellular location">
    <subcellularLocation>
        <location evidence="1">Cell membrane</location>
    </subcellularLocation>
</comment>
<organism evidence="7 8">
    <name type="scientific">Terriglobus saanensis (strain ATCC BAA-1853 / DSM 23119 / SP1PR4)</name>
    <dbReference type="NCBI Taxonomy" id="401053"/>
    <lineage>
        <taxon>Bacteria</taxon>
        <taxon>Pseudomonadati</taxon>
        <taxon>Acidobacteriota</taxon>
        <taxon>Terriglobia</taxon>
        <taxon>Terriglobales</taxon>
        <taxon>Acidobacteriaceae</taxon>
        <taxon>Terriglobus</taxon>
    </lineage>
</organism>
<evidence type="ECO:0000313" key="8">
    <source>
        <dbReference type="Proteomes" id="UP000006844"/>
    </source>
</evidence>
<dbReference type="InterPro" id="IPR001173">
    <property type="entry name" value="Glyco_trans_2-like"/>
</dbReference>
<name>E8V6B0_TERSS</name>
<dbReference type="GO" id="GO:0005886">
    <property type="term" value="C:plasma membrane"/>
    <property type="evidence" value="ECO:0007669"/>
    <property type="project" value="UniProtKB-SubCell"/>
</dbReference>
<dbReference type="SUPFAM" id="SSF53448">
    <property type="entry name" value="Nucleotide-diphospho-sugar transferases"/>
    <property type="match status" value="1"/>
</dbReference>
<accession>E8V6B0</accession>
<dbReference type="eggNOG" id="COG1215">
    <property type="taxonomic scope" value="Bacteria"/>
</dbReference>
<proteinExistence type="predicted"/>
<evidence type="ECO:0000256" key="3">
    <source>
        <dbReference type="ARBA" id="ARBA00022676"/>
    </source>
</evidence>
<gene>
    <name evidence="7" type="ordered locus">AciPR4_0742</name>
</gene>
<dbReference type="HOGENOM" id="CLU_1330479_0_0_0"/>
<dbReference type="GO" id="GO:0016757">
    <property type="term" value="F:glycosyltransferase activity"/>
    <property type="evidence" value="ECO:0007669"/>
    <property type="project" value="UniProtKB-KW"/>
</dbReference>
<sequence>MQDYLHSRPTKVYVADAGSTDRTVEEALSFHDRLDITIIPGGLPSVARNNGARASQSTFILFLDADIELKDPTLIRRAMRAMRGRQLHCATVNIACTSTGLRDRILYSASNLAQHLSTWLRPFGTGMFLLVDRARFEALGGFSELALFAEDYDFTRKISPLRFAIIRGEAHTSNRRFQKTGHLGMTWLFLKTMVNARNPGHFQKSHDYWTTRPEQPLTRRRYYSRG</sequence>
<evidence type="ECO:0000256" key="2">
    <source>
        <dbReference type="ARBA" id="ARBA00022475"/>
    </source>
</evidence>
<keyword evidence="3" id="KW-0328">Glycosyltransferase</keyword>
<evidence type="ECO:0000256" key="4">
    <source>
        <dbReference type="ARBA" id="ARBA00022679"/>
    </source>
</evidence>
<keyword evidence="4 7" id="KW-0808">Transferase</keyword>
<dbReference type="KEGG" id="tsa:AciPR4_0742"/>
<dbReference type="PANTHER" id="PTHR43646">
    <property type="entry name" value="GLYCOSYLTRANSFERASE"/>
    <property type="match status" value="1"/>
</dbReference>
<keyword evidence="5" id="KW-0472">Membrane</keyword>
<dbReference type="Proteomes" id="UP000006844">
    <property type="component" value="Chromosome"/>
</dbReference>